<dbReference type="Pfam" id="PF10536">
    <property type="entry name" value="PMD"/>
    <property type="match status" value="1"/>
</dbReference>
<proteinExistence type="predicted"/>
<gene>
    <name evidence="3" type="ORF">Ahy_B01g055698</name>
</gene>
<evidence type="ECO:0000256" key="1">
    <source>
        <dbReference type="SAM" id="MobiDB-lite"/>
    </source>
</evidence>
<evidence type="ECO:0000259" key="2">
    <source>
        <dbReference type="Pfam" id="PF10536"/>
    </source>
</evidence>
<organism evidence="3 4">
    <name type="scientific">Arachis hypogaea</name>
    <name type="common">Peanut</name>
    <dbReference type="NCBI Taxonomy" id="3818"/>
    <lineage>
        <taxon>Eukaryota</taxon>
        <taxon>Viridiplantae</taxon>
        <taxon>Streptophyta</taxon>
        <taxon>Embryophyta</taxon>
        <taxon>Tracheophyta</taxon>
        <taxon>Spermatophyta</taxon>
        <taxon>Magnoliopsida</taxon>
        <taxon>eudicotyledons</taxon>
        <taxon>Gunneridae</taxon>
        <taxon>Pentapetalae</taxon>
        <taxon>rosids</taxon>
        <taxon>fabids</taxon>
        <taxon>Fabales</taxon>
        <taxon>Fabaceae</taxon>
        <taxon>Papilionoideae</taxon>
        <taxon>50 kb inversion clade</taxon>
        <taxon>dalbergioids sensu lato</taxon>
        <taxon>Dalbergieae</taxon>
        <taxon>Pterocarpus clade</taxon>
        <taxon>Arachis</taxon>
    </lineage>
</organism>
<dbReference type="AlphaFoldDB" id="A0A445AWV0"/>
<dbReference type="EMBL" id="SDMP01000011">
    <property type="protein sequence ID" value="RYR30908.1"/>
    <property type="molecule type" value="Genomic_DNA"/>
</dbReference>
<comment type="caution">
    <text evidence="3">The sequence shown here is derived from an EMBL/GenBank/DDBJ whole genome shotgun (WGS) entry which is preliminary data.</text>
</comment>
<protein>
    <recommendedName>
        <fullName evidence="2">Aminotransferase-like plant mobile domain-containing protein</fullName>
    </recommendedName>
</protein>
<reference evidence="3 4" key="1">
    <citation type="submission" date="2019-01" db="EMBL/GenBank/DDBJ databases">
        <title>Sequencing of cultivated peanut Arachis hypogaea provides insights into genome evolution and oil improvement.</title>
        <authorList>
            <person name="Chen X."/>
        </authorList>
    </citation>
    <scope>NUCLEOTIDE SEQUENCE [LARGE SCALE GENOMIC DNA]</scope>
    <source>
        <strain evidence="4">cv. Fuhuasheng</strain>
        <tissue evidence="3">Leaves</tissue>
    </source>
</reference>
<dbReference type="STRING" id="3818.A0A445AWV0"/>
<evidence type="ECO:0000313" key="4">
    <source>
        <dbReference type="Proteomes" id="UP000289738"/>
    </source>
</evidence>
<dbReference type="PANTHER" id="PTHR46033">
    <property type="entry name" value="PROTEIN MAIN-LIKE 2"/>
    <property type="match status" value="1"/>
</dbReference>
<dbReference type="PANTHER" id="PTHR46033:SF8">
    <property type="entry name" value="PROTEIN MAINTENANCE OF MERISTEMS-LIKE"/>
    <property type="match status" value="1"/>
</dbReference>
<feature type="domain" description="Aminotransferase-like plant mobile" evidence="2">
    <location>
        <begin position="108"/>
        <end position="317"/>
    </location>
</feature>
<feature type="region of interest" description="Disordered" evidence="1">
    <location>
        <begin position="64"/>
        <end position="84"/>
    </location>
</feature>
<evidence type="ECO:0000313" key="3">
    <source>
        <dbReference type="EMBL" id="RYR30908.1"/>
    </source>
</evidence>
<sequence>MRTLPACGVSERLIGRSDFMGQNGRSELSLLATCRMDVSPHNGALNPNILLYYMHTHPPKSVSSPSHLATILPSSPSSNSSSSPHKVIISSQMLTCDYSVPPDRYNDRKALVNALVERWYPDTHTFHLPIGECAVTLEDVAMILGLPTDGLPVTEMTMSSFEALEAKCLHQFGDAPRKSDCRGSGIKLTWLRDLKERLQLTDKNSIQRYVKCHIMLLIGTILFGDKSGAFVHWKFLPLLRDFGSIGQALCRASRFDCKEIVGPLTLLLVWAWIRLPYLAPVLREPIFFHLQTACMASKSNTHMKDDSSNGTSFAKSIFSQITYLSSSNEIVKGITTSNEFSQINFTPSDICNKI</sequence>
<dbReference type="Proteomes" id="UP000289738">
    <property type="component" value="Chromosome B01"/>
</dbReference>
<dbReference type="GO" id="GO:0010073">
    <property type="term" value="P:meristem maintenance"/>
    <property type="evidence" value="ECO:0007669"/>
    <property type="project" value="InterPro"/>
</dbReference>
<feature type="compositionally biased region" description="Low complexity" evidence="1">
    <location>
        <begin position="73"/>
        <end position="84"/>
    </location>
</feature>
<keyword evidence="4" id="KW-1185">Reference proteome</keyword>
<dbReference type="InterPro" id="IPR044824">
    <property type="entry name" value="MAIN-like"/>
</dbReference>
<dbReference type="InterPro" id="IPR019557">
    <property type="entry name" value="AminoTfrase-like_pln_mobile"/>
</dbReference>
<name>A0A445AWV0_ARAHY</name>
<accession>A0A445AWV0</accession>